<accession>A0A367L088</accession>
<dbReference type="PANTHER" id="PTHR12197">
    <property type="entry name" value="HISTONE-LYSINE N-METHYLTRANSFERASE SMYD"/>
    <property type="match status" value="1"/>
</dbReference>
<dbReference type="PROSITE" id="PS50865">
    <property type="entry name" value="ZF_MYND_2"/>
    <property type="match status" value="1"/>
</dbReference>
<dbReference type="GO" id="GO:0005634">
    <property type="term" value="C:nucleus"/>
    <property type="evidence" value="ECO:0007669"/>
    <property type="project" value="TreeGrafter"/>
</dbReference>
<evidence type="ECO:0000256" key="1">
    <source>
        <dbReference type="ARBA" id="ARBA00022723"/>
    </source>
</evidence>
<evidence type="ECO:0000256" key="5">
    <source>
        <dbReference type="SAM" id="MobiDB-lite"/>
    </source>
</evidence>
<dbReference type="AlphaFoldDB" id="A0A367L088"/>
<reference evidence="8 9" key="1">
    <citation type="journal article" date="2015" name="BMC Genomics">
        <title>Insights from the genome of Ophiocordyceps polyrhachis-furcata to pathogenicity and host specificity in insect fungi.</title>
        <authorList>
            <person name="Wichadakul D."/>
            <person name="Kobmoo N."/>
            <person name="Ingsriswang S."/>
            <person name="Tangphatsornruang S."/>
            <person name="Chantasingh D."/>
            <person name="Luangsa-ard J.J."/>
            <person name="Eurwilaichitr L."/>
        </authorList>
    </citation>
    <scope>NUCLEOTIDE SEQUENCE [LARGE SCALE GENOMIC DNA]</scope>
    <source>
        <strain evidence="8 9">BCC 54312</strain>
    </source>
</reference>
<dbReference type="SUPFAM" id="SSF82199">
    <property type="entry name" value="SET domain"/>
    <property type="match status" value="1"/>
</dbReference>
<evidence type="ECO:0000256" key="2">
    <source>
        <dbReference type="ARBA" id="ARBA00022771"/>
    </source>
</evidence>
<protein>
    <submittedName>
        <fullName evidence="8">Uncharacterized protein</fullName>
    </submittedName>
</protein>
<dbReference type="InterPro" id="IPR001214">
    <property type="entry name" value="SET_dom"/>
</dbReference>
<dbReference type="EMBL" id="LKCN02000023">
    <property type="protein sequence ID" value="RCI07845.1"/>
    <property type="molecule type" value="Genomic_DNA"/>
</dbReference>
<sequence>MMPSVMSYEESPTNTFSSCPTKEDQNMAKEQQRYSIYRCCSVTQTRQAVTVTCRRPPTFSKAYLHTYCAPPPPKSSSSRNPPSIKVPHSDMDPPRPTLHVGGASNDRGRGLFAAQDFRPGQTVQVFDRPLLALPVTPLLERVCSHCLRPGKPRGCSRCRAAFYCDAACQEAAWAAVHGRECKALRRAVHDGNNSGGGDGDAPASRRLPTPVRALVQVLVRPEVESALGSLRAHRPASGDRRLADLLVMARAGCAFAGVEVGEGEADIVGSGQMRALDLLCKIQNNAFHIYDADLREEGIFLEPKLAMANHSCIPNALVHFVGRTAILTAERPIKAGDEIEIAYTDYTYPLTKRREALSAYYFECRCRRCAQDLNVYQVCASSLDEGIPHQGTSLVAPIFHPSFVNMLPWWW</sequence>
<evidence type="ECO:0000259" key="6">
    <source>
        <dbReference type="PROSITE" id="PS50280"/>
    </source>
</evidence>
<feature type="region of interest" description="Disordered" evidence="5">
    <location>
        <begin position="1"/>
        <end position="24"/>
    </location>
</feature>
<dbReference type="SUPFAM" id="SSF144232">
    <property type="entry name" value="HIT/MYND zinc finger-like"/>
    <property type="match status" value="1"/>
</dbReference>
<keyword evidence="3" id="KW-0862">Zinc</keyword>
<dbReference type="PROSITE" id="PS01360">
    <property type="entry name" value="ZF_MYND_1"/>
    <property type="match status" value="1"/>
</dbReference>
<evidence type="ECO:0000259" key="7">
    <source>
        <dbReference type="PROSITE" id="PS50865"/>
    </source>
</evidence>
<feature type="domain" description="SET" evidence="6">
    <location>
        <begin position="96"/>
        <end position="344"/>
    </location>
</feature>
<dbReference type="Proteomes" id="UP000253664">
    <property type="component" value="Unassembled WGS sequence"/>
</dbReference>
<keyword evidence="1" id="KW-0479">Metal-binding</keyword>
<evidence type="ECO:0000313" key="9">
    <source>
        <dbReference type="Proteomes" id="UP000253664"/>
    </source>
</evidence>
<evidence type="ECO:0000313" key="8">
    <source>
        <dbReference type="EMBL" id="RCI07845.1"/>
    </source>
</evidence>
<dbReference type="OrthoDB" id="265717at2759"/>
<evidence type="ECO:0000256" key="3">
    <source>
        <dbReference type="ARBA" id="ARBA00022833"/>
    </source>
</evidence>
<organism evidence="8 9">
    <name type="scientific">Ophiocordyceps polyrhachis-furcata BCC 54312</name>
    <dbReference type="NCBI Taxonomy" id="1330021"/>
    <lineage>
        <taxon>Eukaryota</taxon>
        <taxon>Fungi</taxon>
        <taxon>Dikarya</taxon>
        <taxon>Ascomycota</taxon>
        <taxon>Pezizomycotina</taxon>
        <taxon>Sordariomycetes</taxon>
        <taxon>Hypocreomycetidae</taxon>
        <taxon>Hypocreales</taxon>
        <taxon>Ophiocordycipitaceae</taxon>
        <taxon>Ophiocordyceps</taxon>
    </lineage>
</organism>
<dbReference type="Pfam" id="PF00856">
    <property type="entry name" value="SET"/>
    <property type="match status" value="1"/>
</dbReference>
<dbReference type="InterPro" id="IPR050869">
    <property type="entry name" value="H3K4_H4K5_MeTrfase"/>
</dbReference>
<dbReference type="InterPro" id="IPR002893">
    <property type="entry name" value="Znf_MYND"/>
</dbReference>
<dbReference type="CDD" id="cd20071">
    <property type="entry name" value="SET_SMYD"/>
    <property type="match status" value="1"/>
</dbReference>
<keyword evidence="2 4" id="KW-0863">Zinc-finger</keyword>
<feature type="domain" description="MYND-type" evidence="7">
    <location>
        <begin position="143"/>
        <end position="181"/>
    </location>
</feature>
<dbReference type="InterPro" id="IPR046341">
    <property type="entry name" value="SET_dom_sf"/>
</dbReference>
<dbReference type="Gene3D" id="2.170.270.10">
    <property type="entry name" value="SET domain"/>
    <property type="match status" value="1"/>
</dbReference>
<dbReference type="Pfam" id="PF01753">
    <property type="entry name" value="zf-MYND"/>
    <property type="match status" value="1"/>
</dbReference>
<dbReference type="PROSITE" id="PS50280">
    <property type="entry name" value="SET"/>
    <property type="match status" value="1"/>
</dbReference>
<name>A0A367L088_9HYPO</name>
<feature type="region of interest" description="Disordered" evidence="5">
    <location>
        <begin position="70"/>
        <end position="105"/>
    </location>
</feature>
<dbReference type="PANTHER" id="PTHR12197:SF251">
    <property type="entry name" value="EG:BACR7C10.4 PROTEIN"/>
    <property type="match status" value="1"/>
</dbReference>
<comment type="caution">
    <text evidence="8">The sequence shown here is derived from an EMBL/GenBank/DDBJ whole genome shotgun (WGS) entry which is preliminary data.</text>
</comment>
<keyword evidence="9" id="KW-1185">Reference proteome</keyword>
<dbReference type="Gene3D" id="6.10.140.2220">
    <property type="match status" value="1"/>
</dbReference>
<dbReference type="STRING" id="1330021.A0A367L088"/>
<dbReference type="GO" id="GO:0008270">
    <property type="term" value="F:zinc ion binding"/>
    <property type="evidence" value="ECO:0007669"/>
    <property type="project" value="UniProtKB-KW"/>
</dbReference>
<proteinExistence type="predicted"/>
<evidence type="ECO:0000256" key="4">
    <source>
        <dbReference type="PROSITE-ProRule" id="PRU00134"/>
    </source>
</evidence>
<dbReference type="Gene3D" id="1.10.220.160">
    <property type="match status" value="1"/>
</dbReference>
<feature type="compositionally biased region" description="Polar residues" evidence="5">
    <location>
        <begin position="10"/>
        <end position="20"/>
    </location>
</feature>
<gene>
    <name evidence="8" type="ORF">L249_5811</name>
</gene>